<dbReference type="Proteomes" id="UP000323082">
    <property type="component" value="Unassembled WGS sequence"/>
</dbReference>
<evidence type="ECO:0000313" key="1">
    <source>
        <dbReference type="EMBL" id="KAA2217845.1"/>
    </source>
</evidence>
<dbReference type="InterPro" id="IPR014825">
    <property type="entry name" value="DNA_alkylation"/>
</dbReference>
<dbReference type="InterPro" id="IPR016024">
    <property type="entry name" value="ARM-type_fold"/>
</dbReference>
<protein>
    <submittedName>
        <fullName evidence="1">DNA alkylation repair protein</fullName>
    </submittedName>
</protein>
<proteinExistence type="predicted"/>
<reference evidence="1 2" key="1">
    <citation type="journal article" date="2015" name="Int. J. Syst. Evol. Microbiol.">
        <title>Chryseobacterium sediminis sp. nov., isolated from a river sediment.</title>
        <authorList>
            <person name="Kampfer P."/>
            <person name="Busse H.J."/>
            <person name="McInroy J.A."/>
            <person name="Glaeser S.P."/>
        </authorList>
    </citation>
    <scope>NUCLEOTIDE SEQUENCE [LARGE SCALE GENOMIC DNA]</scope>
    <source>
        <strain evidence="1 2">IMT-174</strain>
    </source>
</reference>
<dbReference type="Pfam" id="PF08713">
    <property type="entry name" value="DNA_alkylation"/>
    <property type="match status" value="1"/>
</dbReference>
<organism evidence="1 2">
    <name type="scientific">Chryseobacterium sediminis</name>
    <dbReference type="NCBI Taxonomy" id="1679494"/>
    <lineage>
        <taxon>Bacteria</taxon>
        <taxon>Pseudomonadati</taxon>
        <taxon>Bacteroidota</taxon>
        <taxon>Flavobacteriia</taxon>
        <taxon>Flavobacteriales</taxon>
        <taxon>Weeksellaceae</taxon>
        <taxon>Chryseobacterium group</taxon>
        <taxon>Chryseobacterium</taxon>
    </lineage>
</organism>
<sequence>MTAQEFIETLSLFKNEKELNKAEKFFKGNDGITKSFGVKFGDVFNMAKEFSAMSLEEVNKLLDSDFYEIRMGAVSIMDFQARNKKTTENQKKDLFDLYLNRHDRLNNWDFVDRAARSIIGEYLIDKPRDILYKLAYSESPWERRTAIVSTHAFIRKNDAEDTFAIAEILVHDPNELVNKAVGSWVREAGKKDKKKLHDFLTTYVKTMPAVTFSYATEKLDAELKLYYKELRKAK</sequence>
<dbReference type="OrthoDB" id="9775346at2"/>
<dbReference type="CDD" id="cd06561">
    <property type="entry name" value="AlkD_like"/>
    <property type="match status" value="1"/>
</dbReference>
<dbReference type="AlphaFoldDB" id="A0A5B2TVN8"/>
<dbReference type="Gene3D" id="1.25.10.90">
    <property type="match status" value="1"/>
</dbReference>
<evidence type="ECO:0000313" key="2">
    <source>
        <dbReference type="Proteomes" id="UP000323082"/>
    </source>
</evidence>
<dbReference type="EMBL" id="VUNZ01000004">
    <property type="protein sequence ID" value="KAA2217845.1"/>
    <property type="molecule type" value="Genomic_DNA"/>
</dbReference>
<dbReference type="PANTHER" id="PTHR34070">
    <property type="entry name" value="ARMADILLO-TYPE FOLD"/>
    <property type="match status" value="1"/>
</dbReference>
<dbReference type="PANTHER" id="PTHR34070:SF1">
    <property type="entry name" value="DNA ALKYLATION REPAIR PROTEIN"/>
    <property type="match status" value="1"/>
</dbReference>
<dbReference type="SUPFAM" id="SSF48371">
    <property type="entry name" value="ARM repeat"/>
    <property type="match status" value="1"/>
</dbReference>
<gene>
    <name evidence="1" type="ORF">FW780_19660</name>
</gene>
<name>A0A5B2TVN8_9FLAO</name>
<accession>A0A5B2TVN8</accession>
<dbReference type="RefSeq" id="WP_149835316.1">
    <property type="nucleotide sequence ID" value="NZ_VUNZ01000004.1"/>
</dbReference>
<comment type="caution">
    <text evidence="1">The sequence shown here is derived from an EMBL/GenBank/DDBJ whole genome shotgun (WGS) entry which is preliminary data.</text>
</comment>